<comment type="caution">
    <text evidence="2">The sequence shown here is derived from an EMBL/GenBank/DDBJ whole genome shotgun (WGS) entry which is preliminary data.</text>
</comment>
<feature type="region of interest" description="Disordered" evidence="1">
    <location>
        <begin position="1"/>
        <end position="30"/>
    </location>
</feature>
<keyword evidence="3" id="KW-1185">Reference proteome</keyword>
<name>A0A364N5X8_STELY</name>
<dbReference type="EMBL" id="QGDH01000049">
    <property type="protein sequence ID" value="RAR12532.1"/>
    <property type="molecule type" value="Genomic_DNA"/>
</dbReference>
<feature type="compositionally biased region" description="Polar residues" evidence="1">
    <location>
        <begin position="275"/>
        <end position="284"/>
    </location>
</feature>
<evidence type="ECO:0000313" key="2">
    <source>
        <dbReference type="EMBL" id="RAR12532.1"/>
    </source>
</evidence>
<sequence>MASHAVKTQHAAGNDDRKATGEPASGKMEDDPDIKYSLLSIAGLSLWVFGGSRTLRVPARHIQKVASRQTLRGGEEKKDVQRKASIRRPRTAPSIGAAAGLDRTPPVAVIPIDTQRVQPRPPILPPIRPARPDSSVIRDVNAWLEASMNTPSPPLMAGLSYWREATFPGVKDSAAAQHAVPLFIASGATRPTTTTTTTTTTSNQQEKMFRRCARKMQVQMPLVLRTKSQRLVGRKNTNRLSASMPLLAVSYEDVREDAPPVPMTRSRSFLRPVTRPSTQHTSARNEGLLNVGQPFRHGTPAGARVGNVESVSERCINTILIRTVRSADSTQPSMAAAGLVREDSTGDLSDAPTYFSGPPPPSYRSRPESVITTSSFGCIDGMSPAQRQISQQRAALQRGMRCKLKRLARTFIV</sequence>
<feature type="region of interest" description="Disordered" evidence="1">
    <location>
        <begin position="272"/>
        <end position="303"/>
    </location>
</feature>
<feature type="region of interest" description="Disordered" evidence="1">
    <location>
        <begin position="340"/>
        <end position="367"/>
    </location>
</feature>
<dbReference type="AlphaFoldDB" id="A0A364N5X8"/>
<protein>
    <submittedName>
        <fullName evidence="2">Uncharacterized protein</fullName>
    </submittedName>
</protein>
<dbReference type="Proteomes" id="UP000249619">
    <property type="component" value="Unassembled WGS sequence"/>
</dbReference>
<gene>
    <name evidence="2" type="ORF">DDE83_004064</name>
</gene>
<accession>A0A364N5X8</accession>
<proteinExistence type="predicted"/>
<feature type="compositionally biased region" description="Basic and acidic residues" evidence="1">
    <location>
        <begin position="73"/>
        <end position="82"/>
    </location>
</feature>
<reference evidence="3" key="1">
    <citation type="submission" date="2018-05" db="EMBL/GenBank/DDBJ databases">
        <title>Draft genome sequence of Stemphylium lycopersici strain CIDEFI 213.</title>
        <authorList>
            <person name="Medina R."/>
            <person name="Franco M.E.E."/>
            <person name="Lucentini C.G."/>
            <person name="Saparrat M.C.N."/>
            <person name="Balatti P.A."/>
        </authorList>
    </citation>
    <scope>NUCLEOTIDE SEQUENCE [LARGE SCALE GENOMIC DNA]</scope>
    <source>
        <strain evidence="3">CIDEFI 213</strain>
    </source>
</reference>
<organism evidence="2 3">
    <name type="scientific">Stemphylium lycopersici</name>
    <name type="common">Tomato gray leaf spot disease fungus</name>
    <name type="synonym">Thyrospora lycopersici</name>
    <dbReference type="NCBI Taxonomy" id="183478"/>
    <lineage>
        <taxon>Eukaryota</taxon>
        <taxon>Fungi</taxon>
        <taxon>Dikarya</taxon>
        <taxon>Ascomycota</taxon>
        <taxon>Pezizomycotina</taxon>
        <taxon>Dothideomycetes</taxon>
        <taxon>Pleosporomycetidae</taxon>
        <taxon>Pleosporales</taxon>
        <taxon>Pleosporineae</taxon>
        <taxon>Pleosporaceae</taxon>
        <taxon>Stemphylium</taxon>
    </lineage>
</organism>
<feature type="region of interest" description="Disordered" evidence="1">
    <location>
        <begin position="68"/>
        <end position="100"/>
    </location>
</feature>
<evidence type="ECO:0000313" key="3">
    <source>
        <dbReference type="Proteomes" id="UP000249619"/>
    </source>
</evidence>
<evidence type="ECO:0000256" key="1">
    <source>
        <dbReference type="SAM" id="MobiDB-lite"/>
    </source>
</evidence>